<evidence type="ECO:0000256" key="1">
    <source>
        <dbReference type="ARBA" id="ARBA00022729"/>
    </source>
</evidence>
<dbReference type="InterPro" id="IPR001638">
    <property type="entry name" value="Solute-binding_3/MltF_N"/>
</dbReference>
<accession>A0A382JVJ8</accession>
<sequence length="431" mass="46591">MYELVGDGYSIDADNMVVRGPGQLGGVPLGVDIEIRTGGPAIGWAPVSSHVYTDDSITLGYRSTDQQILEFADAPMMSVVAPLEKNPQMIMWDPDTYPDVRTLADLGEQDITINIFGGGTFASVFVADGTWSEDQIDPSYDGSPAVFIASGGEIAQQGFASAEPHQYEHVFEEWGKPVRFQLLHDSGFPIYSQTLGIRAGDLETLRPCLELFVPVVQQAVVDYDASPDRANEIIVDAVVTFDSFWTYSMDHAAFSHATQGNLGLVGNGPDSTVGNMEPARIQAMIDKITAAGMDIMDGLTVDHLMTNEFIDMSIGFPAGAGPVDLPDLGGRVISIAVDNAYLPFSYIPADTGVAEGWDYDAMDEICFRLNCVPDFQEFVWDGTIIATGEGQFNMAAGGITITEERDEVVDFSDSFISTDQKILVAKDNADI</sequence>
<dbReference type="PANTHER" id="PTHR35936:SF19">
    <property type="entry name" value="AMINO-ACID-BINDING PROTEIN YXEM-RELATED"/>
    <property type="match status" value="1"/>
</dbReference>
<gene>
    <name evidence="3" type="ORF">METZ01_LOCUS269378</name>
</gene>
<proteinExistence type="predicted"/>
<dbReference type="AlphaFoldDB" id="A0A382JVJ8"/>
<keyword evidence="1" id="KW-0732">Signal</keyword>
<evidence type="ECO:0000313" key="3">
    <source>
        <dbReference type="EMBL" id="SVC16524.1"/>
    </source>
</evidence>
<organism evidence="3">
    <name type="scientific">marine metagenome</name>
    <dbReference type="NCBI Taxonomy" id="408172"/>
    <lineage>
        <taxon>unclassified sequences</taxon>
        <taxon>metagenomes</taxon>
        <taxon>ecological metagenomes</taxon>
    </lineage>
</organism>
<dbReference type="Pfam" id="PF00497">
    <property type="entry name" value="SBP_bac_3"/>
    <property type="match status" value="1"/>
</dbReference>
<dbReference type="SUPFAM" id="SSF53850">
    <property type="entry name" value="Periplasmic binding protein-like II"/>
    <property type="match status" value="1"/>
</dbReference>
<reference evidence="3" key="1">
    <citation type="submission" date="2018-05" db="EMBL/GenBank/DDBJ databases">
        <authorList>
            <person name="Lanie J.A."/>
            <person name="Ng W.-L."/>
            <person name="Kazmierczak K.M."/>
            <person name="Andrzejewski T.M."/>
            <person name="Davidsen T.M."/>
            <person name="Wayne K.J."/>
            <person name="Tettelin H."/>
            <person name="Glass J.I."/>
            <person name="Rusch D."/>
            <person name="Podicherti R."/>
            <person name="Tsui H.-C.T."/>
            <person name="Winkler M.E."/>
        </authorList>
    </citation>
    <scope>NUCLEOTIDE SEQUENCE</scope>
</reference>
<evidence type="ECO:0000259" key="2">
    <source>
        <dbReference type="Pfam" id="PF00497"/>
    </source>
</evidence>
<name>A0A382JVJ8_9ZZZZ</name>
<dbReference type="EMBL" id="UINC01076911">
    <property type="protein sequence ID" value="SVC16524.1"/>
    <property type="molecule type" value="Genomic_DNA"/>
</dbReference>
<dbReference type="PANTHER" id="PTHR35936">
    <property type="entry name" value="MEMBRANE-BOUND LYTIC MUREIN TRANSGLYCOSYLASE F"/>
    <property type="match status" value="1"/>
</dbReference>
<dbReference type="Gene3D" id="3.40.190.10">
    <property type="entry name" value="Periplasmic binding protein-like II"/>
    <property type="match status" value="3"/>
</dbReference>
<protein>
    <recommendedName>
        <fullName evidence="2">Solute-binding protein family 3/N-terminal domain-containing protein</fullName>
    </recommendedName>
</protein>
<feature type="domain" description="Solute-binding protein family 3/N-terminal" evidence="2">
    <location>
        <begin position="333"/>
        <end position="429"/>
    </location>
</feature>
<feature type="non-terminal residue" evidence="3">
    <location>
        <position position="431"/>
    </location>
</feature>